<dbReference type="RefSeq" id="WP_244220588.1">
    <property type="nucleotide sequence ID" value="NZ_PYAC01000033.1"/>
</dbReference>
<dbReference type="EMBL" id="PYAC01000033">
    <property type="protein sequence ID" value="RAO12189.1"/>
    <property type="molecule type" value="Genomic_DNA"/>
</dbReference>
<reference evidence="2 3" key="1">
    <citation type="submission" date="2018-03" db="EMBL/GenBank/DDBJ databases">
        <title>Defining the species Micromonospora saelicesensis and Micromonospora noduli under the framework of genomics.</title>
        <authorList>
            <person name="Riesco R."/>
            <person name="Trujillo M.E."/>
        </authorList>
    </citation>
    <scope>NUCLEOTIDE SEQUENCE [LARGE SCALE GENOMIC DNA]</scope>
    <source>
        <strain evidence="2 3">MED15</strain>
    </source>
</reference>
<sequence>MSAPRRILVYGVYGSGKSTLAARLAEHLGLPWYPVDDLLWQPGWVEVPVNQQRSRIEEICRRDRWIIDGAYHGWRDVPMARADLVVGLDYPRWRSFGRLLRRTVRRVVTGEVICNGNRESLSSVLSPDSILVWHVTAFGRARRRMRAWQADPSAPPVVLLRSPAELDVWMAGLPRRGGPCGPTWCASAKPGHGSCFYLSHEREDDAMRELGARPWRTRRRPAPGEERADDVTWPGRGSHPAGSPIRTPGVDAGPGRMRPRPARPAHFRRRSWPGPHRRR</sequence>
<feature type="region of interest" description="Disordered" evidence="1">
    <location>
        <begin position="214"/>
        <end position="279"/>
    </location>
</feature>
<evidence type="ECO:0008006" key="4">
    <source>
        <dbReference type="Google" id="ProtNLM"/>
    </source>
</evidence>
<dbReference type="PANTHER" id="PTHR37816">
    <property type="entry name" value="YALI0E33011P"/>
    <property type="match status" value="1"/>
</dbReference>
<dbReference type="InterPro" id="IPR052922">
    <property type="entry name" value="Cytidylate_Kinase-2"/>
</dbReference>
<evidence type="ECO:0000313" key="2">
    <source>
        <dbReference type="EMBL" id="RAO12189.1"/>
    </source>
</evidence>
<evidence type="ECO:0000256" key="1">
    <source>
        <dbReference type="SAM" id="MobiDB-lite"/>
    </source>
</evidence>
<comment type="caution">
    <text evidence="2">The sequence shown here is derived from an EMBL/GenBank/DDBJ whole genome shotgun (WGS) entry which is preliminary data.</text>
</comment>
<dbReference type="PANTHER" id="PTHR37816:SF1">
    <property type="entry name" value="TOXIN"/>
    <property type="match status" value="1"/>
</dbReference>
<protein>
    <recommendedName>
        <fullName evidence="4">Adenylate kinase</fullName>
    </recommendedName>
</protein>
<gene>
    <name evidence="2" type="ORF">MED15_05198</name>
</gene>
<dbReference type="SUPFAM" id="SSF52540">
    <property type="entry name" value="P-loop containing nucleoside triphosphate hydrolases"/>
    <property type="match status" value="1"/>
</dbReference>
<name>A0ABX9CXU5_9ACTN</name>
<dbReference type="InterPro" id="IPR027417">
    <property type="entry name" value="P-loop_NTPase"/>
</dbReference>
<proteinExistence type="predicted"/>
<evidence type="ECO:0000313" key="3">
    <source>
        <dbReference type="Proteomes" id="UP000249045"/>
    </source>
</evidence>
<keyword evidence="3" id="KW-1185">Reference proteome</keyword>
<organism evidence="2 3">
    <name type="scientific">Micromonospora noduli</name>
    <dbReference type="NCBI Taxonomy" id="709876"/>
    <lineage>
        <taxon>Bacteria</taxon>
        <taxon>Bacillati</taxon>
        <taxon>Actinomycetota</taxon>
        <taxon>Actinomycetes</taxon>
        <taxon>Micromonosporales</taxon>
        <taxon>Micromonosporaceae</taxon>
        <taxon>Micromonospora</taxon>
    </lineage>
</organism>
<dbReference type="Proteomes" id="UP000249045">
    <property type="component" value="Unassembled WGS sequence"/>
</dbReference>
<dbReference type="Gene3D" id="3.40.50.300">
    <property type="entry name" value="P-loop containing nucleotide triphosphate hydrolases"/>
    <property type="match status" value="1"/>
</dbReference>
<accession>A0ABX9CXU5</accession>
<feature type="compositionally biased region" description="Basic residues" evidence="1">
    <location>
        <begin position="257"/>
        <end position="279"/>
    </location>
</feature>